<organism evidence="14 15">
    <name type="scientific">Artemia franciscana</name>
    <name type="common">Brine shrimp</name>
    <name type="synonym">Artemia sanfranciscana</name>
    <dbReference type="NCBI Taxonomy" id="6661"/>
    <lineage>
        <taxon>Eukaryota</taxon>
        <taxon>Metazoa</taxon>
        <taxon>Ecdysozoa</taxon>
        <taxon>Arthropoda</taxon>
        <taxon>Crustacea</taxon>
        <taxon>Branchiopoda</taxon>
        <taxon>Anostraca</taxon>
        <taxon>Artemiidae</taxon>
        <taxon>Artemia</taxon>
    </lineage>
</organism>
<dbReference type="AlphaFoldDB" id="A0AA88HHX4"/>
<keyword evidence="15" id="KW-1185">Reference proteome</keyword>
<dbReference type="PROSITE" id="PS50234">
    <property type="entry name" value="VWFA"/>
    <property type="match status" value="1"/>
</dbReference>
<dbReference type="SMART" id="SM01047">
    <property type="entry name" value="C1_4"/>
    <property type="match status" value="1"/>
</dbReference>
<keyword evidence="3 11" id="KW-0479">Metal-binding</keyword>
<comment type="caution">
    <text evidence="14">The sequence shown here is derived from an EMBL/GenBank/DDBJ whole genome shotgun (WGS) entry which is preliminary data.</text>
</comment>
<dbReference type="SMART" id="SM00327">
    <property type="entry name" value="VWA"/>
    <property type="match status" value="1"/>
</dbReference>
<dbReference type="InterPro" id="IPR013083">
    <property type="entry name" value="Znf_RING/FYVE/PHD"/>
</dbReference>
<dbReference type="GO" id="GO:0006289">
    <property type="term" value="P:nucleotide-excision repair"/>
    <property type="evidence" value="ECO:0007669"/>
    <property type="project" value="UniProtKB-UniRule"/>
</dbReference>
<dbReference type="EMBL" id="JAVRJZ010000017">
    <property type="protein sequence ID" value="KAK2709521.1"/>
    <property type="molecule type" value="Genomic_DNA"/>
</dbReference>
<keyword evidence="6 11" id="KW-0862">Zinc</keyword>
<keyword evidence="5" id="KW-0863">Zinc-finger</keyword>
<dbReference type="NCBIfam" id="TIGR00622">
    <property type="entry name" value="ssl1"/>
    <property type="match status" value="1"/>
</dbReference>
<comment type="subcellular location">
    <subcellularLocation>
        <location evidence="1 11">Nucleus</location>
    </subcellularLocation>
</comment>
<dbReference type="GO" id="GO:0005675">
    <property type="term" value="C:transcription factor TFIIH holo complex"/>
    <property type="evidence" value="ECO:0007669"/>
    <property type="project" value="UniProtKB-UniRule"/>
</dbReference>
<dbReference type="Pfam" id="PF04056">
    <property type="entry name" value="Ssl1"/>
    <property type="match status" value="1"/>
</dbReference>
<evidence type="ECO:0000256" key="10">
    <source>
        <dbReference type="ARBA" id="ARBA00023242"/>
    </source>
</evidence>
<evidence type="ECO:0000313" key="15">
    <source>
        <dbReference type="Proteomes" id="UP001187531"/>
    </source>
</evidence>
<evidence type="ECO:0000256" key="3">
    <source>
        <dbReference type="ARBA" id="ARBA00022723"/>
    </source>
</evidence>
<dbReference type="InterPro" id="IPR007198">
    <property type="entry name" value="Ssl1-like"/>
</dbReference>
<dbReference type="InterPro" id="IPR004595">
    <property type="entry name" value="TFIIH_C1-like_dom"/>
</dbReference>
<dbReference type="FunFam" id="3.40.50.410:FF:000015">
    <property type="entry name" value="General transcription factor IIH subunit 2"/>
    <property type="match status" value="1"/>
</dbReference>
<evidence type="ECO:0000259" key="13">
    <source>
        <dbReference type="PROSITE" id="PS50234"/>
    </source>
</evidence>
<feature type="zinc finger region" description="C4-type" evidence="12">
    <location>
        <begin position="298"/>
        <end position="315"/>
    </location>
</feature>
<keyword evidence="9" id="KW-0234">DNA repair</keyword>
<dbReference type="Proteomes" id="UP001187531">
    <property type="component" value="Unassembled WGS sequence"/>
</dbReference>
<dbReference type="PROSITE" id="PS00028">
    <property type="entry name" value="ZINC_FINGER_C2H2_1"/>
    <property type="match status" value="1"/>
</dbReference>
<dbReference type="PANTHER" id="PTHR12695">
    <property type="entry name" value="GENERAL TRANSCRIPTION FACTOR IIH SUBUNIT 2"/>
    <property type="match status" value="1"/>
</dbReference>
<dbReference type="InterPro" id="IPR046349">
    <property type="entry name" value="C1-like_sf"/>
</dbReference>
<evidence type="ECO:0000256" key="7">
    <source>
        <dbReference type="ARBA" id="ARBA00023015"/>
    </source>
</evidence>
<evidence type="ECO:0000256" key="11">
    <source>
        <dbReference type="PIRNR" id="PIRNR015919"/>
    </source>
</evidence>
<dbReference type="GO" id="GO:0006357">
    <property type="term" value="P:regulation of transcription by RNA polymerase II"/>
    <property type="evidence" value="ECO:0007669"/>
    <property type="project" value="TreeGrafter"/>
</dbReference>
<keyword evidence="10 11" id="KW-0539">Nucleus</keyword>
<dbReference type="Gene3D" id="3.40.50.410">
    <property type="entry name" value="von Willebrand factor, type A domain"/>
    <property type="match status" value="1"/>
</dbReference>
<evidence type="ECO:0000256" key="5">
    <source>
        <dbReference type="ARBA" id="ARBA00022771"/>
    </source>
</evidence>
<keyword evidence="7 11" id="KW-0805">Transcription regulation</keyword>
<dbReference type="InterPro" id="IPR012170">
    <property type="entry name" value="TFIIH_SSL1/p44"/>
</dbReference>
<comment type="similarity">
    <text evidence="2 11">Belongs to the GTF2H2 family.</text>
</comment>
<evidence type="ECO:0000256" key="8">
    <source>
        <dbReference type="ARBA" id="ARBA00023163"/>
    </source>
</evidence>
<dbReference type="Gene3D" id="3.30.40.10">
    <property type="entry name" value="Zinc/RING finger domain, C3HC4 (zinc finger)"/>
    <property type="match status" value="1"/>
</dbReference>
<feature type="domain" description="VWFA" evidence="13">
    <location>
        <begin position="60"/>
        <end position="240"/>
    </location>
</feature>
<evidence type="ECO:0000313" key="14">
    <source>
        <dbReference type="EMBL" id="KAK2709520.1"/>
    </source>
</evidence>
<dbReference type="GO" id="GO:0000439">
    <property type="term" value="C:transcription factor TFIIH core complex"/>
    <property type="evidence" value="ECO:0007669"/>
    <property type="project" value="InterPro"/>
</dbReference>
<dbReference type="InterPro" id="IPR002035">
    <property type="entry name" value="VWF_A"/>
</dbReference>
<evidence type="ECO:0000256" key="4">
    <source>
        <dbReference type="ARBA" id="ARBA00022763"/>
    </source>
</evidence>
<dbReference type="GO" id="GO:0006351">
    <property type="term" value="P:DNA-templated transcription"/>
    <property type="evidence" value="ECO:0007669"/>
    <property type="project" value="InterPro"/>
</dbReference>
<dbReference type="Pfam" id="PF07975">
    <property type="entry name" value="C1_4"/>
    <property type="match status" value="1"/>
</dbReference>
<dbReference type="EMBL" id="JAVRJZ010000017">
    <property type="protein sequence ID" value="KAK2709520.1"/>
    <property type="molecule type" value="Genomic_DNA"/>
</dbReference>
<evidence type="ECO:0000256" key="12">
    <source>
        <dbReference type="PIRSR" id="PIRSR015919-1"/>
    </source>
</evidence>
<dbReference type="PIRSF" id="PIRSF015919">
    <property type="entry name" value="TFIIH_SSL1"/>
    <property type="match status" value="1"/>
</dbReference>
<protein>
    <recommendedName>
        <fullName evidence="11">General transcription factor IIH subunit</fullName>
    </recommendedName>
</protein>
<evidence type="ECO:0000256" key="9">
    <source>
        <dbReference type="ARBA" id="ARBA00023204"/>
    </source>
</evidence>
<dbReference type="SUPFAM" id="SSF53300">
    <property type="entry name" value="vWA-like"/>
    <property type="match status" value="1"/>
</dbReference>
<evidence type="ECO:0000256" key="2">
    <source>
        <dbReference type="ARBA" id="ARBA00006092"/>
    </source>
</evidence>
<reference evidence="14" key="1">
    <citation type="submission" date="2023-07" db="EMBL/GenBank/DDBJ databases">
        <title>Chromosome-level genome assembly of Artemia franciscana.</title>
        <authorList>
            <person name="Jo E."/>
        </authorList>
    </citation>
    <scope>NUCLEOTIDE SEQUENCE</scope>
    <source>
        <tissue evidence="14">Whole body</tissue>
    </source>
</reference>
<sequence>MDEEESGYRWQSGYEKTWEALKETQEGALETSSIELAAKASRRQALLRKVGNVRLGIMRHMYIVIDASDCMSEQDLKPTRLRCTTKLLERFVDEYFDQNPISQLGIIVTKDKKAQKIIDLGSNQKKILDAIQKVHDLQCFGEPSLQNSIELVLDQLKGMPQHTSKEILIVFGSLTSCDPAEISETVQKLKKNGIRVSVIGLAAEVRICKYISRETNGDYGVIIDEHHFEQLIMTQIEPPIAGTTTESTLVKMGFPGSGKKIDIGLGEAQPDPSSMLAMCLCHLDDPFHCKISMSGYTCPQCGARYCDLPVECRICRLTLVSAPHLARSYHHLFPLPSFMEREKNDYDSSCNSCLKSFKAAEEEKYVYVCSKCDSIFCYDCDMFLHDTLHTCPGCAKYRECSGQTMED</sequence>
<evidence type="ECO:0000256" key="1">
    <source>
        <dbReference type="ARBA" id="ARBA00004123"/>
    </source>
</evidence>
<dbReference type="GO" id="GO:0008270">
    <property type="term" value="F:zinc ion binding"/>
    <property type="evidence" value="ECO:0007669"/>
    <property type="project" value="UniProtKB-UniRule"/>
</dbReference>
<keyword evidence="8 11" id="KW-0804">Transcription</keyword>
<dbReference type="InterPro" id="IPR036465">
    <property type="entry name" value="vWFA_dom_sf"/>
</dbReference>
<evidence type="ECO:0000256" key="6">
    <source>
        <dbReference type="ARBA" id="ARBA00022833"/>
    </source>
</evidence>
<accession>A0AA88HHX4</accession>
<keyword evidence="4" id="KW-0227">DNA damage</keyword>
<dbReference type="CDD" id="cd01453">
    <property type="entry name" value="vWA_transcription_factor_IIH_type"/>
    <property type="match status" value="1"/>
</dbReference>
<dbReference type="SUPFAM" id="SSF57889">
    <property type="entry name" value="Cysteine-rich domain"/>
    <property type="match status" value="1"/>
</dbReference>
<dbReference type="PANTHER" id="PTHR12695:SF2">
    <property type="entry name" value="GENERAL TRANSCRIPTION FACTOR IIH SUBUNIT 2-RELATED"/>
    <property type="match status" value="1"/>
</dbReference>
<dbReference type="InterPro" id="IPR013087">
    <property type="entry name" value="Znf_C2H2_type"/>
</dbReference>
<name>A0AA88HHX4_ARTSF</name>
<proteinExistence type="inferred from homology"/>
<gene>
    <name evidence="14" type="ORF">QYM36_013251</name>
</gene>